<comment type="caution">
    <text evidence="1">The sequence shown here is derived from an EMBL/GenBank/DDBJ whole genome shotgun (WGS) entry which is preliminary data.</text>
</comment>
<proteinExistence type="predicted"/>
<organism evidence="1 2">
    <name type="scientific">Aquimarina addita</name>
    <dbReference type="NCBI Taxonomy" id="870485"/>
    <lineage>
        <taxon>Bacteria</taxon>
        <taxon>Pseudomonadati</taxon>
        <taxon>Bacteroidota</taxon>
        <taxon>Flavobacteriia</taxon>
        <taxon>Flavobacteriales</taxon>
        <taxon>Flavobacteriaceae</taxon>
        <taxon>Aquimarina</taxon>
    </lineage>
</organism>
<name>A0ABP7X9J7_9FLAO</name>
<reference evidence="2" key="1">
    <citation type="journal article" date="2019" name="Int. J. Syst. Evol. Microbiol.">
        <title>The Global Catalogue of Microorganisms (GCM) 10K type strain sequencing project: providing services to taxonomists for standard genome sequencing and annotation.</title>
        <authorList>
            <consortium name="The Broad Institute Genomics Platform"/>
            <consortium name="The Broad Institute Genome Sequencing Center for Infectious Disease"/>
            <person name="Wu L."/>
            <person name="Ma J."/>
        </authorList>
    </citation>
    <scope>NUCLEOTIDE SEQUENCE [LARGE SCALE GENOMIC DNA]</scope>
    <source>
        <strain evidence="2">JCM 17106</strain>
    </source>
</reference>
<protein>
    <submittedName>
        <fullName evidence="1">Uncharacterized protein</fullName>
    </submittedName>
</protein>
<sequence length="60" mass="6837">MFVLYLDLIKIINVQNSEPISLYSPCMSMNCEISCGGKKKKCCKKYKKKGKSNCKKCPKL</sequence>
<dbReference type="Proteomes" id="UP001500459">
    <property type="component" value="Unassembled WGS sequence"/>
</dbReference>
<gene>
    <name evidence="1" type="ORF">GCM10022393_02230</name>
</gene>
<evidence type="ECO:0000313" key="1">
    <source>
        <dbReference type="EMBL" id="GAA4107166.1"/>
    </source>
</evidence>
<keyword evidence="2" id="KW-1185">Reference proteome</keyword>
<evidence type="ECO:0000313" key="2">
    <source>
        <dbReference type="Proteomes" id="UP001500459"/>
    </source>
</evidence>
<accession>A0ABP7X9J7</accession>
<dbReference type="EMBL" id="BAABCW010000001">
    <property type="protein sequence ID" value="GAA4107166.1"/>
    <property type="molecule type" value="Genomic_DNA"/>
</dbReference>